<dbReference type="AlphaFoldDB" id="A0A9D4RJN8"/>
<name>A0A9D4RJN8_DREPO</name>
<reference evidence="1" key="1">
    <citation type="journal article" date="2019" name="bioRxiv">
        <title>The Genome of the Zebra Mussel, Dreissena polymorpha: A Resource for Invasive Species Research.</title>
        <authorList>
            <person name="McCartney M.A."/>
            <person name="Auch B."/>
            <person name="Kono T."/>
            <person name="Mallez S."/>
            <person name="Zhang Y."/>
            <person name="Obille A."/>
            <person name="Becker A."/>
            <person name="Abrahante J.E."/>
            <person name="Garbe J."/>
            <person name="Badalamenti J.P."/>
            <person name="Herman A."/>
            <person name="Mangelson H."/>
            <person name="Liachko I."/>
            <person name="Sullivan S."/>
            <person name="Sone E.D."/>
            <person name="Koren S."/>
            <person name="Silverstein K.A.T."/>
            <person name="Beckman K.B."/>
            <person name="Gohl D.M."/>
        </authorList>
    </citation>
    <scope>NUCLEOTIDE SEQUENCE</scope>
    <source>
        <strain evidence="1">Duluth1</strain>
        <tissue evidence="1">Whole animal</tissue>
    </source>
</reference>
<reference evidence="1" key="2">
    <citation type="submission" date="2020-11" db="EMBL/GenBank/DDBJ databases">
        <authorList>
            <person name="McCartney M.A."/>
            <person name="Auch B."/>
            <person name="Kono T."/>
            <person name="Mallez S."/>
            <person name="Becker A."/>
            <person name="Gohl D.M."/>
            <person name="Silverstein K.A.T."/>
            <person name="Koren S."/>
            <person name="Bechman K.B."/>
            <person name="Herman A."/>
            <person name="Abrahante J.E."/>
            <person name="Garbe J."/>
        </authorList>
    </citation>
    <scope>NUCLEOTIDE SEQUENCE</scope>
    <source>
        <strain evidence="1">Duluth1</strain>
        <tissue evidence="1">Whole animal</tissue>
    </source>
</reference>
<evidence type="ECO:0000313" key="2">
    <source>
        <dbReference type="Proteomes" id="UP000828390"/>
    </source>
</evidence>
<dbReference type="Proteomes" id="UP000828390">
    <property type="component" value="Unassembled WGS sequence"/>
</dbReference>
<comment type="caution">
    <text evidence="1">The sequence shown here is derived from an EMBL/GenBank/DDBJ whole genome shotgun (WGS) entry which is preliminary data.</text>
</comment>
<protein>
    <submittedName>
        <fullName evidence="1">Uncharacterized protein</fullName>
    </submittedName>
</protein>
<dbReference type="EMBL" id="JAIWYP010000002">
    <property type="protein sequence ID" value="KAH3868892.1"/>
    <property type="molecule type" value="Genomic_DNA"/>
</dbReference>
<sequence length="77" mass="8916">MCPCLLFDNKKANALASLPFHDWKNLSTVVKRHLGDSHNASVAMSENFMDVMKEQKIQSFTDFLIRLKRLLKKICTF</sequence>
<keyword evidence="2" id="KW-1185">Reference proteome</keyword>
<evidence type="ECO:0000313" key="1">
    <source>
        <dbReference type="EMBL" id="KAH3868892.1"/>
    </source>
</evidence>
<gene>
    <name evidence="1" type="ORF">DPMN_032047</name>
</gene>
<accession>A0A9D4RJN8</accession>
<organism evidence="1 2">
    <name type="scientific">Dreissena polymorpha</name>
    <name type="common">Zebra mussel</name>
    <name type="synonym">Mytilus polymorpha</name>
    <dbReference type="NCBI Taxonomy" id="45954"/>
    <lineage>
        <taxon>Eukaryota</taxon>
        <taxon>Metazoa</taxon>
        <taxon>Spiralia</taxon>
        <taxon>Lophotrochozoa</taxon>
        <taxon>Mollusca</taxon>
        <taxon>Bivalvia</taxon>
        <taxon>Autobranchia</taxon>
        <taxon>Heteroconchia</taxon>
        <taxon>Euheterodonta</taxon>
        <taxon>Imparidentia</taxon>
        <taxon>Neoheterodontei</taxon>
        <taxon>Myida</taxon>
        <taxon>Dreissenoidea</taxon>
        <taxon>Dreissenidae</taxon>
        <taxon>Dreissena</taxon>
    </lineage>
</organism>
<proteinExistence type="predicted"/>